<evidence type="ECO:0000259" key="1">
    <source>
        <dbReference type="Pfam" id="PF10592"/>
    </source>
</evidence>
<comment type="caution">
    <text evidence="2">The sequence shown here is derived from an EMBL/GenBank/DDBJ whole genome shotgun (WGS) entry which is preliminary data.</text>
</comment>
<dbReference type="Proteomes" id="UP000325415">
    <property type="component" value="Unassembled WGS sequence"/>
</dbReference>
<dbReference type="EMBL" id="QDAG01000004">
    <property type="protein sequence ID" value="KAE8128787.1"/>
    <property type="molecule type" value="Genomic_DNA"/>
</dbReference>
<dbReference type="GeneID" id="78127014"/>
<name>A0A5N6S2M9_9BIFI</name>
<reference evidence="2 3" key="1">
    <citation type="submission" date="2018-04" db="EMBL/GenBank/DDBJ databases">
        <authorList>
            <person name="Eckel V.P."/>
            <person name="Vogel R.F."/>
        </authorList>
    </citation>
    <scope>NUCLEOTIDE SEQUENCE [LARGE SCALE GENOMIC DNA]</scope>
    <source>
        <strain evidence="3">TMW 2.1764</strain>
    </source>
</reference>
<dbReference type="Pfam" id="PF10592">
    <property type="entry name" value="AIPR"/>
    <property type="match status" value="1"/>
</dbReference>
<sequence>MANGNFGTIVTDEIVDILESQGIADITKDDIGPLISGRLTWKIDHDISSDAEKLAGSLRVFSTAELETDPDDVQPIFVFHYEPVHDSSEPLSSLQRFIDRLKSEEAEHKKTGNDGADNNENHVGDCLKFNKRSLQNKVENIYFYNIVSDRVSFNESTKLSLAVKQSLKDYVNKIYDFDIPNVYRIKFNTILIPSEDNLKRQITIPIVSRVRALDGEAKISHKPNADKTELYLRCTVYTASLNEIVKLYEQVGESLFDQNLRYRIKEQNDVENAMGATIQNQPQMFWFLNNGISLIVTDSNRIERGRFDAISINLPDQKHDDLDTVSVVNGAQTISSCFSIDEAEFNKDLKVLLRVYTFVRKKGSEIDPIGDSLFQGEEKQLSADKVDISNKIDEITIALNRQKPIRPDDLAFASDFVRQMNSVQLVPAESDEREEQENRFDKTKFEIVRRGDKESIFLHKYSLISFARIMEATGEEPSPGKARSSGSSTLLKQKDGKFIRKEIFFETDGSDTDFYDKYITKYAHVNLAFKVSNYVDTHQQTSASTTFRDSNDMNALINNGKYYLISYLVKRLTKNEKFEADPSEEAIEAAYNDLLSSINKNLTEIKNQYYSKPVFESQRDSGKDPLVSNDFKKDVLFSIISKCLEPPDMS</sequence>
<dbReference type="RefSeq" id="WP_152580580.1">
    <property type="nucleotide sequence ID" value="NZ_JALCCS010000011.1"/>
</dbReference>
<feature type="domain" description="Abortive phage infection protein C-terminal" evidence="1">
    <location>
        <begin position="256"/>
        <end position="601"/>
    </location>
</feature>
<dbReference type="OrthoDB" id="9806213at2"/>
<keyword evidence="3" id="KW-1185">Reference proteome</keyword>
<proteinExistence type="predicted"/>
<evidence type="ECO:0000313" key="2">
    <source>
        <dbReference type="EMBL" id="KAE8128787.1"/>
    </source>
</evidence>
<evidence type="ECO:0000313" key="3">
    <source>
        <dbReference type="Proteomes" id="UP000325415"/>
    </source>
</evidence>
<accession>A0A5N6S2M9</accession>
<dbReference type="InterPro" id="IPR018891">
    <property type="entry name" value="AIPR_C"/>
</dbReference>
<organism evidence="2 3">
    <name type="scientific">Bifidobacterium tibiigranuli</name>
    <dbReference type="NCBI Taxonomy" id="2172043"/>
    <lineage>
        <taxon>Bacteria</taxon>
        <taxon>Bacillati</taxon>
        <taxon>Actinomycetota</taxon>
        <taxon>Actinomycetes</taxon>
        <taxon>Bifidobacteriales</taxon>
        <taxon>Bifidobacteriaceae</taxon>
        <taxon>Bifidobacterium</taxon>
    </lineage>
</organism>
<gene>
    <name evidence="2" type="ORF">DDE84_04870</name>
</gene>
<dbReference type="AlphaFoldDB" id="A0A5N6S2M9"/>
<protein>
    <recommendedName>
        <fullName evidence="1">Abortive phage infection protein C-terminal domain-containing protein</fullName>
    </recommendedName>
</protein>